<dbReference type="InterPro" id="IPR016187">
    <property type="entry name" value="CTDL_fold"/>
</dbReference>
<accession>A0AAD9PQE4</accession>
<dbReference type="CDD" id="cd00054">
    <property type="entry name" value="EGF_CA"/>
    <property type="match status" value="1"/>
</dbReference>
<evidence type="ECO:0000313" key="7">
    <source>
        <dbReference type="Proteomes" id="UP001249851"/>
    </source>
</evidence>
<feature type="disulfide bond" evidence="1">
    <location>
        <begin position="179"/>
        <end position="196"/>
    </location>
</feature>
<feature type="signal peptide" evidence="3">
    <location>
        <begin position="1"/>
        <end position="34"/>
    </location>
</feature>
<evidence type="ECO:0000256" key="1">
    <source>
        <dbReference type="PROSITE-ProRule" id="PRU00076"/>
    </source>
</evidence>
<dbReference type="InterPro" id="IPR000742">
    <property type="entry name" value="EGF"/>
</dbReference>
<reference evidence="6" key="2">
    <citation type="journal article" date="2023" name="Science">
        <title>Genomic signatures of disease resistance in endangered staghorn corals.</title>
        <authorList>
            <person name="Vollmer S.V."/>
            <person name="Selwyn J.D."/>
            <person name="Despard B.A."/>
            <person name="Roesel C.L."/>
        </authorList>
    </citation>
    <scope>NUCLEOTIDE SEQUENCE</scope>
    <source>
        <strain evidence="6">K2</strain>
    </source>
</reference>
<dbReference type="PROSITE" id="PS50026">
    <property type="entry name" value="EGF_3"/>
    <property type="match status" value="1"/>
</dbReference>
<dbReference type="PANTHER" id="PTHR22803">
    <property type="entry name" value="MANNOSE, PHOSPHOLIPASE, LECTIN RECEPTOR RELATED"/>
    <property type="match status" value="1"/>
</dbReference>
<dbReference type="Pfam" id="PF00008">
    <property type="entry name" value="EGF"/>
    <property type="match status" value="1"/>
</dbReference>
<dbReference type="SMART" id="SM00034">
    <property type="entry name" value="CLECT"/>
    <property type="match status" value="1"/>
</dbReference>
<comment type="caution">
    <text evidence="6">The sequence shown here is derived from an EMBL/GenBank/DDBJ whole genome shotgun (WGS) entry which is preliminary data.</text>
</comment>
<comment type="caution">
    <text evidence="1">Lacks conserved residue(s) required for the propagation of feature annotation.</text>
</comment>
<name>A0AAD9PQE4_ACRCE</name>
<feature type="compositionally biased region" description="Polar residues" evidence="2">
    <location>
        <begin position="301"/>
        <end position="311"/>
    </location>
</feature>
<dbReference type="AlphaFoldDB" id="A0AAD9PQE4"/>
<keyword evidence="3" id="KW-0732">Signal</keyword>
<feature type="region of interest" description="Disordered" evidence="2">
    <location>
        <begin position="301"/>
        <end position="343"/>
    </location>
</feature>
<dbReference type="Gene3D" id="2.10.25.10">
    <property type="entry name" value="Laminin"/>
    <property type="match status" value="1"/>
</dbReference>
<dbReference type="SUPFAM" id="SSF57196">
    <property type="entry name" value="EGF/Laminin"/>
    <property type="match status" value="1"/>
</dbReference>
<dbReference type="InterPro" id="IPR050111">
    <property type="entry name" value="C-type_lectin/snaclec_domain"/>
</dbReference>
<dbReference type="CDD" id="cd00037">
    <property type="entry name" value="CLECT"/>
    <property type="match status" value="1"/>
</dbReference>
<evidence type="ECO:0000256" key="3">
    <source>
        <dbReference type="SAM" id="SignalP"/>
    </source>
</evidence>
<feature type="chain" id="PRO_5041948159" evidence="3">
    <location>
        <begin position="35"/>
        <end position="350"/>
    </location>
</feature>
<sequence>MGAVFKTTHSMKTFLLPLLFKRLLLLILLSLAHAGKGDKTEVAISRKRITQKFKIAFQRRHIPFLNITALVKPNQATVMISRGGNTRESGFAYFLEDKFSHLNVAALVKRVTENSLSCAFSCLKNLACFSFNFAAFPDKAGKFTCEILSSDKYHNSEGFLPSKDFHHFSIVSPCSNLPCKDNGKCIAIYETNSYVCVCKKHFTGKHCEIAEICPTGFVVHGESCYYVASTSFASTWNNSRRFCQDLGADLVVIKSEDENQLVFDLLRNTSRAHDGWIGLYRRKADKKFYWLDGRTAEGNYQKWNQGEPSNGDTEDFGRIIGDSNEEKKKGKWNDTPGSSNKPLAICQWPI</sequence>
<dbReference type="EMBL" id="JARQWQ010000211">
    <property type="protein sequence ID" value="KAK2547139.1"/>
    <property type="molecule type" value="Genomic_DNA"/>
</dbReference>
<evidence type="ECO:0000313" key="6">
    <source>
        <dbReference type="EMBL" id="KAK2547139.1"/>
    </source>
</evidence>
<dbReference type="SUPFAM" id="SSF56436">
    <property type="entry name" value="C-type lectin-like"/>
    <property type="match status" value="1"/>
</dbReference>
<keyword evidence="1" id="KW-0245">EGF-like domain</keyword>
<feature type="disulfide bond" evidence="1">
    <location>
        <begin position="198"/>
        <end position="207"/>
    </location>
</feature>
<dbReference type="Pfam" id="PF00059">
    <property type="entry name" value="Lectin_C"/>
    <property type="match status" value="1"/>
</dbReference>
<dbReference type="Proteomes" id="UP001249851">
    <property type="component" value="Unassembled WGS sequence"/>
</dbReference>
<dbReference type="PROSITE" id="PS50041">
    <property type="entry name" value="C_TYPE_LECTIN_2"/>
    <property type="match status" value="1"/>
</dbReference>
<dbReference type="SMART" id="SM00181">
    <property type="entry name" value="EGF"/>
    <property type="match status" value="1"/>
</dbReference>
<protein>
    <submittedName>
        <fullName evidence="6">CD209 antigen-like protein C</fullName>
    </submittedName>
</protein>
<proteinExistence type="predicted"/>
<evidence type="ECO:0000259" key="5">
    <source>
        <dbReference type="PROSITE" id="PS50041"/>
    </source>
</evidence>
<evidence type="ECO:0000256" key="2">
    <source>
        <dbReference type="SAM" id="MobiDB-lite"/>
    </source>
</evidence>
<feature type="domain" description="C-type lectin" evidence="5">
    <location>
        <begin position="220"/>
        <end position="334"/>
    </location>
</feature>
<dbReference type="InterPro" id="IPR001304">
    <property type="entry name" value="C-type_lectin-like"/>
</dbReference>
<evidence type="ECO:0000259" key="4">
    <source>
        <dbReference type="PROSITE" id="PS50026"/>
    </source>
</evidence>
<keyword evidence="1" id="KW-1015">Disulfide bond</keyword>
<feature type="domain" description="EGF-like" evidence="4">
    <location>
        <begin position="170"/>
        <end position="208"/>
    </location>
</feature>
<organism evidence="6 7">
    <name type="scientific">Acropora cervicornis</name>
    <name type="common">Staghorn coral</name>
    <dbReference type="NCBI Taxonomy" id="6130"/>
    <lineage>
        <taxon>Eukaryota</taxon>
        <taxon>Metazoa</taxon>
        <taxon>Cnidaria</taxon>
        <taxon>Anthozoa</taxon>
        <taxon>Hexacorallia</taxon>
        <taxon>Scleractinia</taxon>
        <taxon>Astrocoeniina</taxon>
        <taxon>Acroporidae</taxon>
        <taxon>Acropora</taxon>
    </lineage>
</organism>
<dbReference type="PROSITE" id="PS00022">
    <property type="entry name" value="EGF_1"/>
    <property type="match status" value="1"/>
</dbReference>
<reference evidence="6" key="1">
    <citation type="journal article" date="2023" name="G3 (Bethesda)">
        <title>Whole genome assembly and annotation of the endangered Caribbean coral Acropora cervicornis.</title>
        <authorList>
            <person name="Selwyn J.D."/>
            <person name="Vollmer S.V."/>
        </authorList>
    </citation>
    <scope>NUCLEOTIDE SEQUENCE</scope>
    <source>
        <strain evidence="6">K2</strain>
    </source>
</reference>
<dbReference type="InterPro" id="IPR016186">
    <property type="entry name" value="C-type_lectin-like/link_sf"/>
</dbReference>
<dbReference type="Gene3D" id="3.10.100.10">
    <property type="entry name" value="Mannose-Binding Protein A, subunit A"/>
    <property type="match status" value="1"/>
</dbReference>
<gene>
    <name evidence="6" type="ORF">P5673_033081</name>
</gene>
<keyword evidence="7" id="KW-1185">Reference proteome</keyword>